<protein>
    <submittedName>
        <fullName evidence="1">Uncharacterized protein</fullName>
    </submittedName>
</protein>
<reference evidence="1 2" key="1">
    <citation type="journal article" date="2011" name="BMC Genomics">
        <title>Genome sequencing reveals diversification of virulence factor content and possible host adaptation in distinct subpopulations of Salmonella enterica.</title>
        <authorList>
            <person name="den Bakker H.C."/>
            <person name="Moreno Switt A.I."/>
            <person name="Govoni G."/>
            <person name="Cummings C.A."/>
            <person name="Ranieri M.L."/>
            <person name="Degoricija L."/>
            <person name="Hoelzer K."/>
            <person name="Rodriguez-Rivera L.D."/>
            <person name="Brown S."/>
            <person name="Bolchacova E."/>
            <person name="Furtado M.R."/>
            <person name="Wiedmann M."/>
        </authorList>
    </citation>
    <scope>NUCLEOTIDE SEQUENCE [LARGE SCALE GENOMIC DNA]</scope>
    <source>
        <strain evidence="1 2">A4-669</strain>
    </source>
</reference>
<accession>A0A6C8GI60</accession>
<comment type="caution">
    <text evidence="1">The sequence shown here is derived from an EMBL/GenBank/DDBJ whole genome shotgun (WGS) entry which is preliminary data.</text>
</comment>
<proteinExistence type="predicted"/>
<evidence type="ECO:0000313" key="1">
    <source>
        <dbReference type="EMBL" id="EHC32662.1"/>
    </source>
</evidence>
<gene>
    <name evidence="1" type="ORF">LTSEADE_4249</name>
</gene>
<name>A0A6C8GI60_SALET</name>
<dbReference type="Proteomes" id="UP000004906">
    <property type="component" value="Unassembled WGS sequence"/>
</dbReference>
<dbReference type="EMBL" id="AFCI01001433">
    <property type="protein sequence ID" value="EHC32662.1"/>
    <property type="molecule type" value="Genomic_DNA"/>
</dbReference>
<dbReference type="AlphaFoldDB" id="A0A6C8GI60"/>
<sequence length="53" mass="5841">MNADDDKCEDHHTTLFAVVFCLIVKANMPLQAGDTYRSNPCRTGPQGNTCRAL</sequence>
<evidence type="ECO:0000313" key="2">
    <source>
        <dbReference type="Proteomes" id="UP000004906"/>
    </source>
</evidence>
<organism evidence="1 2">
    <name type="scientific">Salmonella enterica subsp. enterica serovar Adelaide str. A4-669</name>
    <dbReference type="NCBI Taxonomy" id="913063"/>
    <lineage>
        <taxon>Bacteria</taxon>
        <taxon>Pseudomonadati</taxon>
        <taxon>Pseudomonadota</taxon>
        <taxon>Gammaproteobacteria</taxon>
        <taxon>Enterobacterales</taxon>
        <taxon>Enterobacteriaceae</taxon>
        <taxon>Salmonella</taxon>
    </lineage>
</organism>